<feature type="compositionally biased region" description="Polar residues" evidence="1">
    <location>
        <begin position="224"/>
        <end position="237"/>
    </location>
</feature>
<gene>
    <name evidence="3" type="ORF">pdam_00012444</name>
</gene>
<keyword evidence="2" id="KW-0472">Membrane</keyword>
<dbReference type="OrthoDB" id="5981117at2759"/>
<dbReference type="Proteomes" id="UP000275408">
    <property type="component" value="Unassembled WGS sequence"/>
</dbReference>
<protein>
    <submittedName>
        <fullName evidence="3">Uncharacterized protein</fullName>
    </submittedName>
</protein>
<sequence>MKNCAFYNTNSSIIFTLSLVISTLAGFFFSKGLAFSVVRSIKRNGMGDVDSFSNPISTCSPLGCLQVLGNAGCKPGDCCICKCSLRFPNYIVHSGTCVENERVDPVCELTTIPTERLMPVKDFSRAGIITFEVEIDRPLQCPGIELRHLYYQLDTAVWIKGPNSVFRLTRGRNGNRWNLLWDKGLDRKYYGLILSFDFYCVGQNITHGCLVVKSKGNYSLAALSSSQPTTDGPSQVAVTEGKVEPTDGSHEAKGGVSNGGRGENFAGQNRGVAIKNYSVIVVGVSLSVVMGIGLICFVMLRKGGPLWLKLQRRPKAPPYEEPRRPAGIRPIRTSVHNEFYDAGLVLSIGGQTAEGPKRLSRLGPLPPLPTKGESIYEEPVVIRNVGYHGLARQNRPSTAPIKRAPVHTVPIRCKPIHSEPIQTEAISDQNPDPFYNILEELPETDDYDDTTECRCKEVDFESLRGQLRTY</sequence>
<reference evidence="3 4" key="1">
    <citation type="journal article" date="2018" name="Sci. Rep.">
        <title>Comparative analysis of the Pocillopora damicornis genome highlights role of immune system in coral evolution.</title>
        <authorList>
            <person name="Cunning R."/>
            <person name="Bay R.A."/>
            <person name="Gillette P."/>
            <person name="Baker A.C."/>
            <person name="Traylor-Knowles N."/>
        </authorList>
    </citation>
    <scope>NUCLEOTIDE SEQUENCE [LARGE SCALE GENOMIC DNA]</scope>
    <source>
        <strain evidence="3">RSMAS</strain>
        <tissue evidence="3">Whole animal</tissue>
    </source>
</reference>
<evidence type="ECO:0000256" key="1">
    <source>
        <dbReference type="SAM" id="MobiDB-lite"/>
    </source>
</evidence>
<accession>A0A3M6TBQ8</accession>
<evidence type="ECO:0000313" key="3">
    <source>
        <dbReference type="EMBL" id="RMX38748.1"/>
    </source>
</evidence>
<proteinExistence type="predicted"/>
<feature type="transmembrane region" description="Helical" evidence="2">
    <location>
        <begin position="277"/>
        <end position="300"/>
    </location>
</feature>
<keyword evidence="2" id="KW-0812">Transmembrane</keyword>
<feature type="compositionally biased region" description="Basic and acidic residues" evidence="1">
    <location>
        <begin position="241"/>
        <end position="253"/>
    </location>
</feature>
<feature type="region of interest" description="Disordered" evidence="1">
    <location>
        <begin position="224"/>
        <end position="262"/>
    </location>
</feature>
<name>A0A3M6TBQ8_POCDA</name>
<keyword evidence="4" id="KW-1185">Reference proteome</keyword>
<dbReference type="EMBL" id="RCHS01003951">
    <property type="protein sequence ID" value="RMX38748.1"/>
    <property type="molecule type" value="Genomic_DNA"/>
</dbReference>
<evidence type="ECO:0000256" key="2">
    <source>
        <dbReference type="SAM" id="Phobius"/>
    </source>
</evidence>
<evidence type="ECO:0000313" key="4">
    <source>
        <dbReference type="Proteomes" id="UP000275408"/>
    </source>
</evidence>
<keyword evidence="2" id="KW-1133">Transmembrane helix</keyword>
<comment type="caution">
    <text evidence="3">The sequence shown here is derived from an EMBL/GenBank/DDBJ whole genome shotgun (WGS) entry which is preliminary data.</text>
</comment>
<dbReference type="AlphaFoldDB" id="A0A3M6TBQ8"/>
<organism evidence="3 4">
    <name type="scientific">Pocillopora damicornis</name>
    <name type="common">Cauliflower coral</name>
    <name type="synonym">Millepora damicornis</name>
    <dbReference type="NCBI Taxonomy" id="46731"/>
    <lineage>
        <taxon>Eukaryota</taxon>
        <taxon>Metazoa</taxon>
        <taxon>Cnidaria</taxon>
        <taxon>Anthozoa</taxon>
        <taxon>Hexacorallia</taxon>
        <taxon>Scleractinia</taxon>
        <taxon>Astrocoeniina</taxon>
        <taxon>Pocilloporidae</taxon>
        <taxon>Pocillopora</taxon>
    </lineage>
</organism>